<dbReference type="Proteomes" id="UP001602089">
    <property type="component" value="Unassembled WGS sequence"/>
</dbReference>
<dbReference type="RefSeq" id="WP_195021882.1">
    <property type="nucleotide sequence ID" value="NZ_JADLPS010000001.1"/>
</dbReference>
<organism evidence="1 2">
    <name type="scientific">Nocardia elegans</name>
    <dbReference type="NCBI Taxonomy" id="300029"/>
    <lineage>
        <taxon>Bacteria</taxon>
        <taxon>Bacillati</taxon>
        <taxon>Actinomycetota</taxon>
        <taxon>Actinomycetes</taxon>
        <taxon>Mycobacteriales</taxon>
        <taxon>Nocardiaceae</taxon>
        <taxon>Nocardia</taxon>
    </lineage>
</organism>
<proteinExistence type="predicted"/>
<keyword evidence="2" id="KW-1185">Reference proteome</keyword>
<sequence>MDPFMLQPATTTYKDWVGTAAAENSIVNTSLDLDELAGLKGEDSLILAVDISASSHGAPPDWDVFVYAVERGAHGIKSFEDLERVEAERGSIPVKEILLHNVSLEDVVRCMKVVHFQLIHPEFQKLEVVERGDYPEQD</sequence>
<protein>
    <submittedName>
        <fullName evidence="1">Uncharacterized protein</fullName>
    </submittedName>
</protein>
<comment type="caution">
    <text evidence="1">The sequence shown here is derived from an EMBL/GenBank/DDBJ whole genome shotgun (WGS) entry which is preliminary data.</text>
</comment>
<accession>A0ABW6TN68</accession>
<reference evidence="1 2" key="1">
    <citation type="submission" date="2024-10" db="EMBL/GenBank/DDBJ databases">
        <title>The Natural Products Discovery Center: Release of the First 8490 Sequenced Strains for Exploring Actinobacteria Biosynthetic Diversity.</title>
        <authorList>
            <person name="Kalkreuter E."/>
            <person name="Kautsar S.A."/>
            <person name="Yang D."/>
            <person name="Bader C.D."/>
            <person name="Teijaro C.N."/>
            <person name="Fluegel L."/>
            <person name="Davis C.M."/>
            <person name="Simpson J.R."/>
            <person name="Lauterbach L."/>
            <person name="Steele A.D."/>
            <person name="Gui C."/>
            <person name="Meng S."/>
            <person name="Li G."/>
            <person name="Viehrig K."/>
            <person name="Ye F."/>
            <person name="Su P."/>
            <person name="Kiefer A.F."/>
            <person name="Nichols A."/>
            <person name="Cepeda A.J."/>
            <person name="Yan W."/>
            <person name="Fan B."/>
            <person name="Jiang Y."/>
            <person name="Adhikari A."/>
            <person name="Zheng C.-J."/>
            <person name="Schuster L."/>
            <person name="Cowan T.M."/>
            <person name="Smanski M.J."/>
            <person name="Chevrette M.G."/>
            <person name="De Carvalho L.P.S."/>
            <person name="Shen B."/>
        </authorList>
    </citation>
    <scope>NUCLEOTIDE SEQUENCE [LARGE SCALE GENOMIC DNA]</scope>
    <source>
        <strain evidence="1 2">NPDC001867</strain>
    </source>
</reference>
<evidence type="ECO:0000313" key="1">
    <source>
        <dbReference type="EMBL" id="MFF4027571.1"/>
    </source>
</evidence>
<evidence type="ECO:0000313" key="2">
    <source>
        <dbReference type="Proteomes" id="UP001602089"/>
    </source>
</evidence>
<gene>
    <name evidence="1" type="ORF">ACFYY5_32465</name>
</gene>
<name>A0ABW6TN68_9NOCA</name>
<dbReference type="EMBL" id="JBIATK010000015">
    <property type="protein sequence ID" value="MFF4027571.1"/>
    <property type="molecule type" value="Genomic_DNA"/>
</dbReference>